<dbReference type="EMBL" id="BOOA01000001">
    <property type="protein sequence ID" value="GIH21691.1"/>
    <property type="molecule type" value="Genomic_DNA"/>
</dbReference>
<evidence type="ECO:0000313" key="2">
    <source>
        <dbReference type="EMBL" id="GIH21691.1"/>
    </source>
</evidence>
<evidence type="ECO:0000313" key="3">
    <source>
        <dbReference type="Proteomes" id="UP000640052"/>
    </source>
</evidence>
<name>A0A919UHM6_9ACTN</name>
<comment type="caution">
    <text evidence="2">The sequence shown here is derived from an EMBL/GenBank/DDBJ whole genome shotgun (WGS) entry which is preliminary data.</text>
</comment>
<organism evidence="2 3">
    <name type="scientific">Acrocarpospora phusangensis</name>
    <dbReference type="NCBI Taxonomy" id="1070424"/>
    <lineage>
        <taxon>Bacteria</taxon>
        <taxon>Bacillati</taxon>
        <taxon>Actinomycetota</taxon>
        <taxon>Actinomycetes</taxon>
        <taxon>Streptosporangiales</taxon>
        <taxon>Streptosporangiaceae</taxon>
        <taxon>Acrocarpospora</taxon>
    </lineage>
</organism>
<dbReference type="Proteomes" id="UP000640052">
    <property type="component" value="Unassembled WGS sequence"/>
</dbReference>
<proteinExistence type="predicted"/>
<gene>
    <name evidence="2" type="ORF">Aph01nite_00010</name>
</gene>
<sequence length="185" mass="18999">MNPLPGMELVSGPSAGSSSASSRNAEAACDVGKVMTGSGFAVDNGAGQAIVNEVRPRGFNTTPTAVFLQAHEEDSYSGSWSLRGWAICADSVSGLAFSSIGHAFDDVDGMEVTGTCASGKRLLSGGHVISMIDLTAREGEIGVHNLDVTQNLVGGQSTQVEVEAERLARSDESWSLGGYAICATA</sequence>
<accession>A0A919UHM6</accession>
<protein>
    <submittedName>
        <fullName evidence="2">Uncharacterized protein</fullName>
    </submittedName>
</protein>
<dbReference type="AlphaFoldDB" id="A0A919UHM6"/>
<keyword evidence="3" id="KW-1185">Reference proteome</keyword>
<reference evidence="2" key="1">
    <citation type="submission" date="2021-01" db="EMBL/GenBank/DDBJ databases">
        <title>Whole genome shotgun sequence of Acrocarpospora phusangensis NBRC 108782.</title>
        <authorList>
            <person name="Komaki H."/>
            <person name="Tamura T."/>
        </authorList>
    </citation>
    <scope>NUCLEOTIDE SEQUENCE</scope>
    <source>
        <strain evidence="2">NBRC 108782</strain>
    </source>
</reference>
<evidence type="ECO:0000256" key="1">
    <source>
        <dbReference type="SAM" id="MobiDB-lite"/>
    </source>
</evidence>
<feature type="region of interest" description="Disordered" evidence="1">
    <location>
        <begin position="1"/>
        <end position="21"/>
    </location>
</feature>
<feature type="compositionally biased region" description="Low complexity" evidence="1">
    <location>
        <begin position="11"/>
        <end position="21"/>
    </location>
</feature>